<dbReference type="AlphaFoldDB" id="A0A4S3JWW5"/>
<proteinExistence type="predicted"/>
<comment type="caution">
    <text evidence="1">The sequence shown here is derived from an EMBL/GenBank/DDBJ whole genome shotgun (WGS) entry which is preliminary data.</text>
</comment>
<dbReference type="SUPFAM" id="SSF53067">
    <property type="entry name" value="Actin-like ATPase domain"/>
    <property type="match status" value="1"/>
</dbReference>
<dbReference type="VEuPathDB" id="FungiDB:EYZ11_000578"/>
<keyword evidence="2" id="KW-1185">Reference proteome</keyword>
<organism evidence="1 2">
    <name type="scientific">Aspergillus tanneri</name>
    <dbReference type="NCBI Taxonomy" id="1220188"/>
    <lineage>
        <taxon>Eukaryota</taxon>
        <taxon>Fungi</taxon>
        <taxon>Dikarya</taxon>
        <taxon>Ascomycota</taxon>
        <taxon>Pezizomycotina</taxon>
        <taxon>Eurotiomycetes</taxon>
        <taxon>Eurotiomycetidae</taxon>
        <taxon>Eurotiales</taxon>
        <taxon>Aspergillaceae</taxon>
        <taxon>Aspergillus</taxon>
        <taxon>Aspergillus subgen. Circumdati</taxon>
    </lineage>
</organism>
<evidence type="ECO:0000313" key="2">
    <source>
        <dbReference type="Proteomes" id="UP000308092"/>
    </source>
</evidence>
<sequence length="370" mass="41834">MDVLTLSSKVDSLSRTPYEIARELVSQRFQRFKCNFGSELMDGSLLRLGIPGLIGGIFLLWGPSMGKLPSVRSYTSSSSFGSFLMFLFREELQHLFDAKIDEVHTLLDEQIRSLQSTYPQEQIVLLSGGFGSSPYVRKRLKERYQRGILPSLVEILTVDEPQLAVVQGQTLNRIQQIKLGVSAFDSLCSRVSYGVICDQLYDPSRHASEPVRYDDETGKSTRWDRSTGLLCRGIQRIPMKDLSPGYGPTLGGPDSHVNATSTQVPQSMAHSGATLICNIEVDMASVDRKPQNHRWYHRNPAHFLATFTIKMVVGPNDLEFELWNKSGGRIRSQNKDPIAIKWNPTVEKMDETMRGPRELFADDKPRRRYC</sequence>
<dbReference type="Proteomes" id="UP000308092">
    <property type="component" value="Unassembled WGS sequence"/>
</dbReference>
<gene>
    <name evidence="1" type="ORF">EYZ11_000578</name>
</gene>
<name>A0A4S3JWW5_9EURO</name>
<reference evidence="1 2" key="1">
    <citation type="submission" date="2019-03" db="EMBL/GenBank/DDBJ databases">
        <title>The genome sequence of a newly discovered highly antifungal drug resistant Aspergillus species, Aspergillus tanneri NIH 1004.</title>
        <authorList>
            <person name="Mounaud S."/>
            <person name="Singh I."/>
            <person name="Joardar V."/>
            <person name="Pakala S."/>
            <person name="Pakala S."/>
            <person name="Venepally P."/>
            <person name="Hoover J."/>
            <person name="Nierman W."/>
            <person name="Chung J."/>
            <person name="Losada L."/>
        </authorList>
    </citation>
    <scope>NUCLEOTIDE SEQUENCE [LARGE SCALE GENOMIC DNA]</scope>
    <source>
        <strain evidence="1 2">NIH1004</strain>
    </source>
</reference>
<dbReference type="PANTHER" id="PTHR42749:SF1">
    <property type="entry name" value="CELL SHAPE-DETERMINING PROTEIN MREB"/>
    <property type="match status" value="1"/>
</dbReference>
<dbReference type="EMBL" id="SOSA01000008">
    <property type="protein sequence ID" value="THC99999.1"/>
    <property type="molecule type" value="Genomic_DNA"/>
</dbReference>
<protein>
    <submittedName>
        <fullName evidence="1">Uncharacterized protein</fullName>
    </submittedName>
</protein>
<evidence type="ECO:0000313" key="1">
    <source>
        <dbReference type="EMBL" id="THC99999.1"/>
    </source>
</evidence>
<dbReference type="STRING" id="1220188.A0A4S3JWW5"/>
<dbReference type="PANTHER" id="PTHR42749">
    <property type="entry name" value="CELL SHAPE-DETERMINING PROTEIN MREB"/>
    <property type="match status" value="1"/>
</dbReference>
<accession>A0A4S3JWW5</accession>
<dbReference type="InterPro" id="IPR043129">
    <property type="entry name" value="ATPase_NBD"/>
</dbReference>